<evidence type="ECO:0000256" key="2">
    <source>
        <dbReference type="ARBA" id="ARBA00023157"/>
    </source>
</evidence>
<dbReference type="InterPro" id="IPR035513">
    <property type="entry name" value="Invertase/methylesterase_inhib"/>
</dbReference>
<dbReference type="SUPFAM" id="SSF101148">
    <property type="entry name" value="Plant invertase/pectin methylesterase inhibitor"/>
    <property type="match status" value="1"/>
</dbReference>
<dbReference type="InterPro" id="IPR052421">
    <property type="entry name" value="PCW_Enzyme_Inhibitor"/>
</dbReference>
<dbReference type="Pfam" id="PF04043">
    <property type="entry name" value="PMEI"/>
    <property type="match status" value="1"/>
</dbReference>
<dbReference type="CDD" id="cd15796">
    <property type="entry name" value="CIF_like"/>
    <property type="match status" value="1"/>
</dbReference>
<name>A0AAN9EM96_CROPI</name>
<comment type="caution">
    <text evidence="6">The sequence shown here is derived from an EMBL/GenBank/DDBJ whole genome shotgun (WGS) entry which is preliminary data.</text>
</comment>
<dbReference type="Gene3D" id="1.20.140.40">
    <property type="entry name" value="Invertase/pectin methylesterase inhibitor family protein"/>
    <property type="match status" value="1"/>
</dbReference>
<dbReference type="AlphaFoldDB" id="A0AAN9EM96"/>
<evidence type="ECO:0000256" key="1">
    <source>
        <dbReference type="ARBA" id="ARBA00022729"/>
    </source>
</evidence>
<evidence type="ECO:0000256" key="3">
    <source>
        <dbReference type="ARBA" id="ARBA00038471"/>
    </source>
</evidence>
<comment type="similarity">
    <text evidence="3">Belongs to the PMEI family.</text>
</comment>
<feature type="chain" id="PRO_5042912589" description="Pectinesterase inhibitor domain-containing protein" evidence="4">
    <location>
        <begin position="28"/>
        <end position="188"/>
    </location>
</feature>
<dbReference type="Proteomes" id="UP001372338">
    <property type="component" value="Unassembled WGS sequence"/>
</dbReference>
<keyword evidence="1 4" id="KW-0732">Signal</keyword>
<dbReference type="PANTHER" id="PTHR36710">
    <property type="entry name" value="PECTINESTERASE INHIBITOR-LIKE"/>
    <property type="match status" value="1"/>
</dbReference>
<gene>
    <name evidence="6" type="ORF">RIF29_25487</name>
</gene>
<organism evidence="6 7">
    <name type="scientific">Crotalaria pallida</name>
    <name type="common">Smooth rattlebox</name>
    <name type="synonym">Crotalaria striata</name>
    <dbReference type="NCBI Taxonomy" id="3830"/>
    <lineage>
        <taxon>Eukaryota</taxon>
        <taxon>Viridiplantae</taxon>
        <taxon>Streptophyta</taxon>
        <taxon>Embryophyta</taxon>
        <taxon>Tracheophyta</taxon>
        <taxon>Spermatophyta</taxon>
        <taxon>Magnoliopsida</taxon>
        <taxon>eudicotyledons</taxon>
        <taxon>Gunneridae</taxon>
        <taxon>Pentapetalae</taxon>
        <taxon>rosids</taxon>
        <taxon>fabids</taxon>
        <taxon>Fabales</taxon>
        <taxon>Fabaceae</taxon>
        <taxon>Papilionoideae</taxon>
        <taxon>50 kb inversion clade</taxon>
        <taxon>genistoids sensu lato</taxon>
        <taxon>core genistoids</taxon>
        <taxon>Crotalarieae</taxon>
        <taxon>Crotalaria</taxon>
    </lineage>
</organism>
<dbReference type="EMBL" id="JAYWIO010000005">
    <property type="protein sequence ID" value="KAK7259872.1"/>
    <property type="molecule type" value="Genomic_DNA"/>
</dbReference>
<dbReference type="InterPro" id="IPR034087">
    <property type="entry name" value="C/VIF1"/>
</dbReference>
<dbReference type="InterPro" id="IPR006501">
    <property type="entry name" value="Pectinesterase_inhib_dom"/>
</dbReference>
<sequence>MKLKSCSTLVPFYLAFLSTSFIPPTQSTLSHTSLLDQICRQSPHYHSCIMTLQSSIHHRSKDDIAGFAHLALEIVNAHASVTFECVTKLYVQNKNLQVNQTFESCVALYNMIVKIHLPEAVVAMEKGDYNVAKQKAYVAAIQASSCENTFSNSNSSSLRDSNRYVYNLCAIIVSIINKLLLPNQPYSS</sequence>
<dbReference type="SMART" id="SM00856">
    <property type="entry name" value="PMEI"/>
    <property type="match status" value="1"/>
</dbReference>
<dbReference type="PANTHER" id="PTHR36710:SF11">
    <property type="entry name" value="PLANT INVERTASE_PECTIN METHYLESTERASE INHIBITOR"/>
    <property type="match status" value="1"/>
</dbReference>
<dbReference type="GO" id="GO:0004857">
    <property type="term" value="F:enzyme inhibitor activity"/>
    <property type="evidence" value="ECO:0007669"/>
    <property type="project" value="InterPro"/>
</dbReference>
<evidence type="ECO:0000313" key="7">
    <source>
        <dbReference type="Proteomes" id="UP001372338"/>
    </source>
</evidence>
<evidence type="ECO:0000313" key="6">
    <source>
        <dbReference type="EMBL" id="KAK7259872.1"/>
    </source>
</evidence>
<feature type="domain" description="Pectinesterase inhibitor" evidence="5">
    <location>
        <begin position="30"/>
        <end position="175"/>
    </location>
</feature>
<protein>
    <recommendedName>
        <fullName evidence="5">Pectinesterase inhibitor domain-containing protein</fullName>
    </recommendedName>
</protein>
<reference evidence="6 7" key="1">
    <citation type="submission" date="2024-01" db="EMBL/GenBank/DDBJ databases">
        <title>The genomes of 5 underutilized Papilionoideae crops provide insights into root nodulation and disease resistanc.</title>
        <authorList>
            <person name="Yuan L."/>
        </authorList>
    </citation>
    <scope>NUCLEOTIDE SEQUENCE [LARGE SCALE GENOMIC DNA]</scope>
    <source>
        <strain evidence="6">ZHUSHIDOU_FW_LH</strain>
        <tissue evidence="6">Leaf</tissue>
    </source>
</reference>
<keyword evidence="2" id="KW-1015">Disulfide bond</keyword>
<feature type="signal peptide" evidence="4">
    <location>
        <begin position="1"/>
        <end position="27"/>
    </location>
</feature>
<proteinExistence type="inferred from homology"/>
<accession>A0AAN9EM96</accession>
<evidence type="ECO:0000256" key="4">
    <source>
        <dbReference type="SAM" id="SignalP"/>
    </source>
</evidence>
<keyword evidence="7" id="KW-1185">Reference proteome</keyword>
<dbReference type="NCBIfam" id="TIGR01614">
    <property type="entry name" value="PME_inhib"/>
    <property type="match status" value="1"/>
</dbReference>
<evidence type="ECO:0000259" key="5">
    <source>
        <dbReference type="SMART" id="SM00856"/>
    </source>
</evidence>